<accession>A0A1Y2H8A7</accession>
<keyword evidence="2" id="KW-1185">Reference proteome</keyword>
<gene>
    <name evidence="1" type="ORF">BCR44DRAFT_1445876</name>
</gene>
<sequence>MPRLPPCRLVPSAEFDLLQHSVHARTMGLSVCLVLARALRCSPIHSAARSHVSERRVGCKDKYLCHTLAQSSASWARRTRRDHTGTARGRGAMWGHCNVFSSLRIHRYTFLWQRSVFYDSIAQSRSTEQRRFPSITHADAAPGCRDWST</sequence>
<proteinExistence type="predicted"/>
<comment type="caution">
    <text evidence="1">The sequence shown here is derived from an EMBL/GenBank/DDBJ whole genome shotgun (WGS) entry which is preliminary data.</text>
</comment>
<evidence type="ECO:0000313" key="2">
    <source>
        <dbReference type="Proteomes" id="UP000193411"/>
    </source>
</evidence>
<dbReference type="EMBL" id="MCFL01000097">
    <property type="protein sequence ID" value="ORZ30224.1"/>
    <property type="molecule type" value="Genomic_DNA"/>
</dbReference>
<evidence type="ECO:0000313" key="1">
    <source>
        <dbReference type="EMBL" id="ORZ30224.1"/>
    </source>
</evidence>
<protein>
    <submittedName>
        <fullName evidence="1">Uncharacterized protein</fullName>
    </submittedName>
</protein>
<dbReference type="Proteomes" id="UP000193411">
    <property type="component" value="Unassembled WGS sequence"/>
</dbReference>
<name>A0A1Y2H8A7_9FUNG</name>
<organism evidence="1 2">
    <name type="scientific">Catenaria anguillulae PL171</name>
    <dbReference type="NCBI Taxonomy" id="765915"/>
    <lineage>
        <taxon>Eukaryota</taxon>
        <taxon>Fungi</taxon>
        <taxon>Fungi incertae sedis</taxon>
        <taxon>Blastocladiomycota</taxon>
        <taxon>Blastocladiomycetes</taxon>
        <taxon>Blastocladiales</taxon>
        <taxon>Catenariaceae</taxon>
        <taxon>Catenaria</taxon>
    </lineage>
</organism>
<dbReference type="AlphaFoldDB" id="A0A1Y2H8A7"/>
<reference evidence="1 2" key="1">
    <citation type="submission" date="2016-07" db="EMBL/GenBank/DDBJ databases">
        <title>Pervasive Adenine N6-methylation of Active Genes in Fungi.</title>
        <authorList>
            <consortium name="DOE Joint Genome Institute"/>
            <person name="Mondo S.J."/>
            <person name="Dannebaum R.O."/>
            <person name="Kuo R.C."/>
            <person name="Labutti K."/>
            <person name="Haridas S."/>
            <person name="Kuo A."/>
            <person name="Salamov A."/>
            <person name="Ahrendt S.R."/>
            <person name="Lipzen A."/>
            <person name="Sullivan W."/>
            <person name="Andreopoulos W.B."/>
            <person name="Clum A."/>
            <person name="Lindquist E."/>
            <person name="Daum C."/>
            <person name="Ramamoorthy G.K."/>
            <person name="Gryganskyi A."/>
            <person name="Culley D."/>
            <person name="Magnuson J.K."/>
            <person name="James T.Y."/>
            <person name="O'Malley M.A."/>
            <person name="Stajich J.E."/>
            <person name="Spatafora J.W."/>
            <person name="Visel A."/>
            <person name="Grigoriev I.V."/>
        </authorList>
    </citation>
    <scope>NUCLEOTIDE SEQUENCE [LARGE SCALE GENOMIC DNA]</scope>
    <source>
        <strain evidence="1 2">PL171</strain>
    </source>
</reference>